<gene>
    <name evidence="1" type="ORF">BHF72_1389</name>
</gene>
<dbReference type="KEGG" id="cnr:EB819_07515"/>
<name>A0A1E5UH63_9FLAO</name>
<accession>A0A1E5UH63</accession>
<evidence type="ECO:0000313" key="2">
    <source>
        <dbReference type="Proteomes" id="UP000095601"/>
    </source>
</evidence>
<reference evidence="1 2" key="1">
    <citation type="submission" date="2016-09" db="EMBL/GenBank/DDBJ databases">
        <authorList>
            <person name="Capua I."/>
            <person name="De Benedictis P."/>
            <person name="Joannis T."/>
            <person name="Lombin L.H."/>
            <person name="Cattoli G."/>
        </authorList>
    </citation>
    <scope>NUCLEOTIDE SEQUENCE [LARGE SCALE GENOMIC DNA]</scope>
    <source>
        <strain evidence="1 2">NRS-1</strain>
    </source>
</reference>
<keyword evidence="2" id="KW-1185">Reference proteome</keyword>
<proteinExistence type="predicted"/>
<organism evidence="1 2">
    <name type="scientific">Cloacibacterium normanense</name>
    <dbReference type="NCBI Taxonomy" id="237258"/>
    <lineage>
        <taxon>Bacteria</taxon>
        <taxon>Pseudomonadati</taxon>
        <taxon>Bacteroidota</taxon>
        <taxon>Flavobacteriia</taxon>
        <taxon>Flavobacteriales</taxon>
        <taxon>Weeksellaceae</taxon>
    </lineage>
</organism>
<sequence>MQHQTTFIIEDEFHAEQQGEFKTFKDAFSELQQRANIPWNEIPNRCPCTNWENCERNYQIIEYDTTQTPWKELKRKDVLTISAKGTKWTTDK</sequence>
<dbReference type="AlphaFoldDB" id="A0A1E5UH63"/>
<dbReference type="EMBL" id="MKGI01000011">
    <property type="protein sequence ID" value="OEL12201.1"/>
    <property type="molecule type" value="Genomic_DNA"/>
</dbReference>
<protein>
    <submittedName>
        <fullName evidence="1">Uncharacterized protein</fullName>
    </submittedName>
</protein>
<dbReference type="Proteomes" id="UP000095601">
    <property type="component" value="Unassembled WGS sequence"/>
</dbReference>
<dbReference type="OrthoDB" id="6058678at2"/>
<dbReference type="STRING" id="237258.SAMN04489756_10922"/>
<evidence type="ECO:0000313" key="1">
    <source>
        <dbReference type="EMBL" id="OEL12201.1"/>
    </source>
</evidence>
<dbReference type="RefSeq" id="WP_069797050.1">
    <property type="nucleotide sequence ID" value="NZ_CP034157.1"/>
</dbReference>
<comment type="caution">
    <text evidence="1">The sequence shown here is derived from an EMBL/GenBank/DDBJ whole genome shotgun (WGS) entry which is preliminary data.</text>
</comment>